<feature type="transmembrane region" description="Helical" evidence="2">
    <location>
        <begin position="147"/>
        <end position="169"/>
    </location>
</feature>
<feature type="compositionally biased region" description="Pro residues" evidence="1">
    <location>
        <begin position="83"/>
        <end position="97"/>
    </location>
</feature>
<evidence type="ECO:0000259" key="3">
    <source>
        <dbReference type="Pfam" id="PF14219"/>
    </source>
</evidence>
<feature type="transmembrane region" description="Helical" evidence="2">
    <location>
        <begin position="306"/>
        <end position="332"/>
    </location>
</feature>
<dbReference type="Proteomes" id="UP000317893">
    <property type="component" value="Unassembled WGS sequence"/>
</dbReference>
<evidence type="ECO:0000256" key="1">
    <source>
        <dbReference type="SAM" id="MobiDB-lite"/>
    </source>
</evidence>
<keyword evidence="2" id="KW-0812">Transmembrane</keyword>
<feature type="transmembrane region" description="Helical" evidence="2">
    <location>
        <begin position="189"/>
        <end position="218"/>
    </location>
</feature>
<feature type="region of interest" description="Disordered" evidence="1">
    <location>
        <begin position="1"/>
        <end position="114"/>
    </location>
</feature>
<feature type="domain" description="DUF4328" evidence="3">
    <location>
        <begin position="192"/>
        <end position="292"/>
    </location>
</feature>
<dbReference type="InterPro" id="IPR025565">
    <property type="entry name" value="DUF4328"/>
</dbReference>
<organism evidence="4 5">
    <name type="scientific">Lapillicoccus jejuensis</name>
    <dbReference type="NCBI Taxonomy" id="402171"/>
    <lineage>
        <taxon>Bacteria</taxon>
        <taxon>Bacillati</taxon>
        <taxon>Actinomycetota</taxon>
        <taxon>Actinomycetes</taxon>
        <taxon>Micrococcales</taxon>
        <taxon>Intrasporangiaceae</taxon>
        <taxon>Lapillicoccus</taxon>
    </lineage>
</organism>
<evidence type="ECO:0000313" key="5">
    <source>
        <dbReference type="Proteomes" id="UP000317893"/>
    </source>
</evidence>
<evidence type="ECO:0000313" key="4">
    <source>
        <dbReference type="EMBL" id="TQJ08021.1"/>
    </source>
</evidence>
<dbReference type="RefSeq" id="WP_141847432.1">
    <property type="nucleotide sequence ID" value="NZ_BAAAPR010000002.1"/>
</dbReference>
<comment type="caution">
    <text evidence="4">The sequence shown here is derived from an EMBL/GenBank/DDBJ whole genome shotgun (WGS) entry which is preliminary data.</text>
</comment>
<dbReference type="Pfam" id="PF14219">
    <property type="entry name" value="DUF4328"/>
    <property type="match status" value="1"/>
</dbReference>
<reference evidence="4 5" key="1">
    <citation type="submission" date="2019-06" db="EMBL/GenBank/DDBJ databases">
        <title>Sequencing the genomes of 1000 actinobacteria strains.</title>
        <authorList>
            <person name="Klenk H.-P."/>
        </authorList>
    </citation>
    <scope>NUCLEOTIDE SEQUENCE [LARGE SCALE GENOMIC DNA]</scope>
    <source>
        <strain evidence="4 5">DSM 18607</strain>
    </source>
</reference>
<dbReference type="EMBL" id="VFMN01000001">
    <property type="protein sequence ID" value="TQJ08021.1"/>
    <property type="molecule type" value="Genomic_DNA"/>
</dbReference>
<keyword evidence="2" id="KW-0472">Membrane</keyword>
<feature type="transmembrane region" description="Helical" evidence="2">
    <location>
        <begin position="273"/>
        <end position="294"/>
    </location>
</feature>
<gene>
    <name evidence="4" type="ORF">FB458_1099</name>
</gene>
<accession>A0A542DY47</accession>
<sequence>MNGDLDAPGWTLPGDASAPAPTGTDLSRVTSRAEARALAEAAAQAQAAAADEEEASYGLGRAVPPPAPVTHTDPFAPARRPAAPRPPITPAPVPSPHAPASHVPGQWGAAAPTPPRPYTPVAAPPPAVEPPPLKAQRSGLSLFGTTVRVLSMLSAAVCGAGALACLAISNDLTAAGAGSLSDPRTPSPSGVVLLVLLAALLVSSLSQICLIVWLAMLARDPRADRRKIKHGPVGTVLGFLLPGLRMVWPYQSMRDVWRATDLRPASKPTPMSILGWWAFTLGSYVAMFFTGFYAQPYLTTPDGRGLVAHLCLGTALYWLLSVGAELCLSFAIGRVCFHLDAHDLLVAHHERTHPSSLYRTA</sequence>
<dbReference type="OrthoDB" id="4174975at2"/>
<keyword evidence="5" id="KW-1185">Reference proteome</keyword>
<keyword evidence="2" id="KW-1133">Transmembrane helix</keyword>
<dbReference type="AlphaFoldDB" id="A0A542DY47"/>
<proteinExistence type="predicted"/>
<feature type="compositionally biased region" description="Low complexity" evidence="1">
    <location>
        <begin position="38"/>
        <end position="49"/>
    </location>
</feature>
<evidence type="ECO:0000256" key="2">
    <source>
        <dbReference type="SAM" id="Phobius"/>
    </source>
</evidence>
<name>A0A542DY47_9MICO</name>
<protein>
    <submittedName>
        <fullName evidence="4">Uncharacterized protein DUF4328</fullName>
    </submittedName>
</protein>